<feature type="domain" description="Chromosomal replication initiator DnaA C-terminal" evidence="7">
    <location>
        <begin position="162"/>
        <end position="231"/>
    </location>
</feature>
<dbReference type="SUPFAM" id="SSF48295">
    <property type="entry name" value="TrpR-like"/>
    <property type="match status" value="1"/>
</dbReference>
<evidence type="ECO:0000259" key="7">
    <source>
        <dbReference type="SMART" id="SM00760"/>
    </source>
</evidence>
<dbReference type="Gene3D" id="1.10.8.60">
    <property type="match status" value="1"/>
</dbReference>
<protein>
    <submittedName>
        <fullName evidence="8">Chromosomal replication initiator protein DnaA</fullName>
    </submittedName>
</protein>
<dbReference type="Pfam" id="PF00308">
    <property type="entry name" value="Bac_DnaA"/>
    <property type="match status" value="1"/>
</dbReference>
<dbReference type="Gene3D" id="3.40.50.300">
    <property type="entry name" value="P-loop containing nucleotide triphosphate hydrolases"/>
    <property type="match status" value="1"/>
</dbReference>
<keyword evidence="1" id="KW-0963">Cytoplasm</keyword>
<keyword evidence="5" id="KW-0446">Lipid-binding</keyword>
<dbReference type="InterPro" id="IPR010921">
    <property type="entry name" value="Trp_repressor/repl_initiator"/>
</dbReference>
<dbReference type="CDD" id="cd06571">
    <property type="entry name" value="Bac_DnaA_C"/>
    <property type="match status" value="1"/>
</dbReference>
<dbReference type="EMBL" id="VSSQ01060346">
    <property type="protein sequence ID" value="MPN13799.1"/>
    <property type="molecule type" value="Genomic_DNA"/>
</dbReference>
<proteinExistence type="predicted"/>
<dbReference type="PRINTS" id="PR00051">
    <property type="entry name" value="DNAA"/>
</dbReference>
<dbReference type="Gene3D" id="1.10.1750.10">
    <property type="match status" value="1"/>
</dbReference>
<dbReference type="PANTHER" id="PTHR30050:SF2">
    <property type="entry name" value="CHROMOSOMAL REPLICATION INITIATOR PROTEIN DNAA"/>
    <property type="match status" value="1"/>
</dbReference>
<dbReference type="GO" id="GO:0003688">
    <property type="term" value="F:DNA replication origin binding"/>
    <property type="evidence" value="ECO:0007669"/>
    <property type="project" value="InterPro"/>
</dbReference>
<evidence type="ECO:0000256" key="1">
    <source>
        <dbReference type="ARBA" id="ARBA00022490"/>
    </source>
</evidence>
<dbReference type="InterPro" id="IPR027417">
    <property type="entry name" value="P-loop_NTPase"/>
</dbReference>
<organism evidence="8">
    <name type="scientific">bioreactor metagenome</name>
    <dbReference type="NCBI Taxonomy" id="1076179"/>
    <lineage>
        <taxon>unclassified sequences</taxon>
        <taxon>metagenomes</taxon>
        <taxon>ecological metagenomes</taxon>
    </lineage>
</organism>
<reference evidence="8" key="1">
    <citation type="submission" date="2019-08" db="EMBL/GenBank/DDBJ databases">
        <authorList>
            <person name="Kucharzyk K."/>
            <person name="Murdoch R.W."/>
            <person name="Higgins S."/>
            <person name="Loffler F."/>
        </authorList>
    </citation>
    <scope>NUCLEOTIDE SEQUENCE</scope>
</reference>
<keyword evidence="4" id="KW-0067">ATP-binding</keyword>
<dbReference type="AlphaFoldDB" id="A0A645FKD3"/>
<dbReference type="GO" id="GO:0006275">
    <property type="term" value="P:regulation of DNA replication"/>
    <property type="evidence" value="ECO:0007669"/>
    <property type="project" value="InterPro"/>
</dbReference>
<name>A0A645FKD3_9ZZZZ</name>
<evidence type="ECO:0000256" key="3">
    <source>
        <dbReference type="ARBA" id="ARBA00022741"/>
    </source>
</evidence>
<dbReference type="InterPro" id="IPR018312">
    <property type="entry name" value="Chromosome_initiator_DnaA_CS"/>
</dbReference>
<dbReference type="PANTHER" id="PTHR30050">
    <property type="entry name" value="CHROMOSOMAL REPLICATION INITIATOR PROTEIN DNAA"/>
    <property type="match status" value="1"/>
</dbReference>
<keyword evidence="6" id="KW-0238">DNA-binding</keyword>
<comment type="caution">
    <text evidence="8">The sequence shown here is derived from an EMBL/GenBank/DDBJ whole genome shotgun (WGS) entry which is preliminary data.</text>
</comment>
<evidence type="ECO:0000256" key="5">
    <source>
        <dbReference type="ARBA" id="ARBA00023121"/>
    </source>
</evidence>
<gene>
    <name evidence="8" type="primary">dnaA_68</name>
    <name evidence="8" type="ORF">SDC9_161125</name>
</gene>
<keyword evidence="2" id="KW-0235">DNA replication</keyword>
<evidence type="ECO:0000256" key="6">
    <source>
        <dbReference type="ARBA" id="ARBA00023125"/>
    </source>
</evidence>
<evidence type="ECO:0000256" key="4">
    <source>
        <dbReference type="ARBA" id="ARBA00022840"/>
    </source>
</evidence>
<dbReference type="GO" id="GO:0008289">
    <property type="term" value="F:lipid binding"/>
    <property type="evidence" value="ECO:0007669"/>
    <property type="project" value="UniProtKB-KW"/>
</dbReference>
<dbReference type="SMART" id="SM00760">
    <property type="entry name" value="Bac_DnaA_C"/>
    <property type="match status" value="1"/>
</dbReference>
<dbReference type="InterPro" id="IPR013317">
    <property type="entry name" value="DnaA_dom"/>
</dbReference>
<sequence length="255" mass="29187">MSKFRDKYRNNDVLLIDDIQFIIGKESTQEEFFHTFNHLHTSGKQIIISSDKPPKDIETLEARLRTRFEWGLIADISAPDYETRMAILQKKIELDHLEKYNIPRDVLQYIAENIKTNIRELEGSLNKLIALYKLNNNDVIDISLASEALRDIVSSQNNRKVTPELILDIVSDHFGISIADLKSNKRSADIANPRQIAMYLIRTMTEVPLKGIGIILGGKDHSTVKYGVEKITNEMKRNETLSNTINIIKKKINPA</sequence>
<dbReference type="InterPro" id="IPR013159">
    <property type="entry name" value="DnaA_C"/>
</dbReference>
<keyword evidence="3" id="KW-0547">Nucleotide-binding</keyword>
<dbReference type="GO" id="GO:0006270">
    <property type="term" value="P:DNA replication initiation"/>
    <property type="evidence" value="ECO:0007669"/>
    <property type="project" value="InterPro"/>
</dbReference>
<accession>A0A645FKD3</accession>
<evidence type="ECO:0000313" key="8">
    <source>
        <dbReference type="EMBL" id="MPN13799.1"/>
    </source>
</evidence>
<dbReference type="InterPro" id="IPR020591">
    <property type="entry name" value="Chromosome_initiator_DnaA-like"/>
</dbReference>
<dbReference type="GO" id="GO:0005524">
    <property type="term" value="F:ATP binding"/>
    <property type="evidence" value="ECO:0007669"/>
    <property type="project" value="UniProtKB-KW"/>
</dbReference>
<dbReference type="GO" id="GO:0005886">
    <property type="term" value="C:plasma membrane"/>
    <property type="evidence" value="ECO:0007669"/>
    <property type="project" value="TreeGrafter"/>
</dbReference>
<evidence type="ECO:0000256" key="2">
    <source>
        <dbReference type="ARBA" id="ARBA00022705"/>
    </source>
</evidence>
<dbReference type="PROSITE" id="PS01008">
    <property type="entry name" value="DNAA"/>
    <property type="match status" value="1"/>
</dbReference>
<dbReference type="Pfam" id="PF08299">
    <property type="entry name" value="Bac_DnaA_C"/>
    <property type="match status" value="1"/>
</dbReference>
<dbReference type="SUPFAM" id="SSF52540">
    <property type="entry name" value="P-loop containing nucleoside triphosphate hydrolases"/>
    <property type="match status" value="1"/>
</dbReference>